<feature type="domain" description="TGS" evidence="4">
    <location>
        <begin position="384"/>
        <end position="445"/>
    </location>
</feature>
<dbReference type="GO" id="GO:0005886">
    <property type="term" value="C:plasma membrane"/>
    <property type="evidence" value="ECO:0007669"/>
    <property type="project" value="TreeGrafter"/>
</dbReference>
<dbReference type="InterPro" id="IPR004095">
    <property type="entry name" value="TGS"/>
</dbReference>
<dbReference type="InterPro" id="IPR003607">
    <property type="entry name" value="HD/PDEase_dom"/>
</dbReference>
<dbReference type="Proteomes" id="UP000230564">
    <property type="component" value="Unassembled WGS sequence"/>
</dbReference>
<dbReference type="SUPFAM" id="SSF109604">
    <property type="entry name" value="HD-domain/PDEase-like"/>
    <property type="match status" value="1"/>
</dbReference>
<dbReference type="Gene3D" id="3.10.20.30">
    <property type="match status" value="1"/>
</dbReference>
<dbReference type="SMART" id="SM00471">
    <property type="entry name" value="HDc"/>
    <property type="match status" value="1"/>
</dbReference>
<evidence type="ECO:0000256" key="2">
    <source>
        <dbReference type="RuleBase" id="RU003847"/>
    </source>
</evidence>
<evidence type="ECO:0008006" key="7">
    <source>
        <dbReference type="Google" id="ProtNLM"/>
    </source>
</evidence>
<proteinExistence type="inferred from homology"/>
<dbReference type="CDD" id="cd01668">
    <property type="entry name" value="TGS_RSH"/>
    <property type="match status" value="1"/>
</dbReference>
<evidence type="ECO:0000313" key="6">
    <source>
        <dbReference type="Proteomes" id="UP000230564"/>
    </source>
</evidence>
<dbReference type="SUPFAM" id="SSF81301">
    <property type="entry name" value="Nucleotidyltransferase"/>
    <property type="match status" value="1"/>
</dbReference>
<dbReference type="CDD" id="cd00077">
    <property type="entry name" value="HDc"/>
    <property type="match status" value="1"/>
</dbReference>
<dbReference type="InterPro" id="IPR043519">
    <property type="entry name" value="NT_sf"/>
</dbReference>
<organism evidence="5 6">
    <name type="scientific">Candidatus Komeilibacteria bacterium CG11_big_fil_rev_8_21_14_0_20_36_20</name>
    <dbReference type="NCBI Taxonomy" id="1974477"/>
    <lineage>
        <taxon>Bacteria</taxon>
        <taxon>Candidatus Komeiliibacteriota</taxon>
    </lineage>
</organism>
<protein>
    <recommendedName>
        <fullName evidence="7">TGS domain-containing protein</fullName>
    </recommendedName>
</protein>
<dbReference type="InterPro" id="IPR007685">
    <property type="entry name" value="RelA_SpoT"/>
</dbReference>
<comment type="similarity">
    <text evidence="2">Belongs to the relA/spoT family.</text>
</comment>
<evidence type="ECO:0000313" key="5">
    <source>
        <dbReference type="EMBL" id="PIR07138.1"/>
    </source>
</evidence>
<dbReference type="PROSITE" id="PS51880">
    <property type="entry name" value="TGS"/>
    <property type="match status" value="1"/>
</dbReference>
<evidence type="ECO:0000256" key="1">
    <source>
        <dbReference type="ARBA" id="ARBA00025704"/>
    </source>
</evidence>
<sequence>MITFEDLKKVLSLNYTDADMKTVIKAFHFASEAHRGQKRRTGEDYIYHPLAAAYYLAKMKMDITSISAALLHDVPEDTDFTFEDIKHNFGKEIYYLVRGVTKLGHLKYRGMERYAENLRKMFLAMSKDLRIIIIRLADRRHNMETLQGVRPEKRLRIAKETLEIYAPIANRLGMFRMKTTLEDLAFPYVYPDEYKWVTDLIKDRLKNEFKYIEKIKKTTQKILVKNNIAYVQIQGRVKSLFSLYIKLLRKGKDLNKIYDLIALRIIVKEIADCYSVLGLLHKKWSPLKGRIKDYIAQPKPNGYQSLHTSVFTEFGKTAEFQIRTIQMDEEAEYGIAAHHRYKEIGVLGKRKKLPRWLEHLVEIQKTITDNAEFIKHIKNDLFINQIFVFTPKGDVIELPDNATPLDFAYYIHTDIGNKCVGAKINNQMAPLDAILKSGDVVEIVTDKNRTGPNPDWLEIVVTTNAKNKIKSNLKNREE</sequence>
<dbReference type="InterPro" id="IPR012676">
    <property type="entry name" value="TGS-like"/>
</dbReference>
<name>A0A2H0NE27_9BACT</name>
<dbReference type="FunFam" id="1.10.3210.10:FF:000001">
    <property type="entry name" value="GTP pyrophosphokinase RelA"/>
    <property type="match status" value="1"/>
</dbReference>
<accession>A0A2H0NE27</accession>
<dbReference type="InterPro" id="IPR033655">
    <property type="entry name" value="TGS_RelA/SpoT"/>
</dbReference>
<dbReference type="PANTHER" id="PTHR21262">
    <property type="entry name" value="GUANOSINE-3',5'-BIS DIPHOSPHATE 3'-PYROPHOSPHOHYDROLASE"/>
    <property type="match status" value="1"/>
</dbReference>
<dbReference type="AlphaFoldDB" id="A0A2H0NE27"/>
<evidence type="ECO:0000259" key="4">
    <source>
        <dbReference type="PROSITE" id="PS51880"/>
    </source>
</evidence>
<dbReference type="PANTHER" id="PTHR21262:SF31">
    <property type="entry name" value="GTP PYROPHOSPHOKINASE"/>
    <property type="match status" value="1"/>
</dbReference>
<dbReference type="Gene3D" id="1.10.3210.10">
    <property type="entry name" value="Hypothetical protein af1432"/>
    <property type="match status" value="1"/>
</dbReference>
<gene>
    <name evidence="5" type="ORF">COV55_01765</name>
</gene>
<evidence type="ECO:0000259" key="3">
    <source>
        <dbReference type="PROSITE" id="PS51831"/>
    </source>
</evidence>
<dbReference type="FunFam" id="3.10.20.30:FF:000002">
    <property type="entry name" value="GTP pyrophosphokinase (RelA/SpoT)"/>
    <property type="match status" value="1"/>
</dbReference>
<dbReference type="SUPFAM" id="SSF81271">
    <property type="entry name" value="TGS-like"/>
    <property type="match status" value="1"/>
</dbReference>
<dbReference type="PROSITE" id="PS51831">
    <property type="entry name" value="HD"/>
    <property type="match status" value="1"/>
</dbReference>
<comment type="function">
    <text evidence="2">In eubacteria ppGpp (guanosine 3'-diphosphate 5'-diphosphate) is a mediator of the stringent response that coordinates a variety of cellular activities in response to changes in nutritional abundance.</text>
</comment>
<dbReference type="Pfam" id="PF02824">
    <property type="entry name" value="TGS"/>
    <property type="match status" value="1"/>
</dbReference>
<comment type="caution">
    <text evidence="5">The sequence shown here is derived from an EMBL/GenBank/DDBJ whole genome shotgun (WGS) entry which is preliminary data.</text>
</comment>
<dbReference type="Pfam" id="PF13328">
    <property type="entry name" value="HD_4"/>
    <property type="match status" value="1"/>
</dbReference>
<reference evidence="5 6" key="1">
    <citation type="submission" date="2017-09" db="EMBL/GenBank/DDBJ databases">
        <title>Depth-based differentiation of microbial function through sediment-hosted aquifers and enrichment of novel symbionts in the deep terrestrial subsurface.</title>
        <authorList>
            <person name="Probst A.J."/>
            <person name="Ladd B."/>
            <person name="Jarett J.K."/>
            <person name="Geller-Mcgrath D.E."/>
            <person name="Sieber C.M."/>
            <person name="Emerson J.B."/>
            <person name="Anantharaman K."/>
            <person name="Thomas B.C."/>
            <person name="Malmstrom R."/>
            <person name="Stieglmeier M."/>
            <person name="Klingl A."/>
            <person name="Woyke T."/>
            <person name="Ryan C.M."/>
            <person name="Banfield J.F."/>
        </authorList>
    </citation>
    <scope>NUCLEOTIDE SEQUENCE [LARGE SCALE GENOMIC DNA]</scope>
    <source>
        <strain evidence="5">CG11_big_fil_rev_8_21_14_0_20_36_20</strain>
    </source>
</reference>
<dbReference type="InterPro" id="IPR006674">
    <property type="entry name" value="HD_domain"/>
</dbReference>
<dbReference type="InterPro" id="IPR012675">
    <property type="entry name" value="Beta-grasp_dom_sf"/>
</dbReference>
<dbReference type="GO" id="GO:0015969">
    <property type="term" value="P:guanosine tetraphosphate metabolic process"/>
    <property type="evidence" value="ECO:0007669"/>
    <property type="project" value="InterPro"/>
</dbReference>
<dbReference type="Pfam" id="PF04607">
    <property type="entry name" value="RelA_SpoT"/>
    <property type="match status" value="1"/>
</dbReference>
<dbReference type="Gene3D" id="3.30.460.10">
    <property type="entry name" value="Beta Polymerase, domain 2"/>
    <property type="match status" value="1"/>
</dbReference>
<dbReference type="CDD" id="cd05399">
    <property type="entry name" value="NT_Rel-Spo_like"/>
    <property type="match status" value="1"/>
</dbReference>
<dbReference type="FunFam" id="3.30.460.10:FF:000001">
    <property type="entry name" value="GTP pyrophosphokinase RelA"/>
    <property type="match status" value="1"/>
</dbReference>
<comment type="pathway">
    <text evidence="1">Purine metabolism.</text>
</comment>
<dbReference type="SMART" id="SM00954">
    <property type="entry name" value="RelA_SpoT"/>
    <property type="match status" value="1"/>
</dbReference>
<dbReference type="EMBL" id="PCWQ01000007">
    <property type="protein sequence ID" value="PIR07138.1"/>
    <property type="molecule type" value="Genomic_DNA"/>
</dbReference>
<dbReference type="InterPro" id="IPR004811">
    <property type="entry name" value="RelA/Spo_fam"/>
</dbReference>
<dbReference type="NCBIfam" id="TIGR00691">
    <property type="entry name" value="spoT_relA"/>
    <property type="match status" value="1"/>
</dbReference>
<feature type="domain" description="HD" evidence="3">
    <location>
        <begin position="45"/>
        <end position="143"/>
    </location>
</feature>